<evidence type="ECO:0000256" key="3">
    <source>
        <dbReference type="ARBA" id="ARBA00022723"/>
    </source>
</evidence>
<evidence type="ECO:0000256" key="2">
    <source>
        <dbReference type="ARBA" id="ARBA00022617"/>
    </source>
</evidence>
<keyword evidence="4 5" id="KW-0408">Iron</keyword>
<evidence type="ECO:0000313" key="8">
    <source>
        <dbReference type="Proteomes" id="UP000619788"/>
    </source>
</evidence>
<name>A0A8J3WMV4_9ACTN</name>
<dbReference type="InterPro" id="IPR001128">
    <property type="entry name" value="Cyt_P450"/>
</dbReference>
<comment type="caution">
    <text evidence="7">The sequence shown here is derived from an EMBL/GenBank/DDBJ whole genome shotgun (WGS) entry which is preliminary data.</text>
</comment>
<dbReference type="RefSeq" id="WP_275424645.1">
    <property type="nucleotide sequence ID" value="NZ_BOOJ01000074.1"/>
</dbReference>
<feature type="binding site" description="axial binding residue" evidence="5">
    <location>
        <position position="393"/>
    </location>
    <ligand>
        <name>heme</name>
        <dbReference type="ChEBI" id="CHEBI:30413"/>
    </ligand>
    <ligandPart>
        <name>Fe</name>
        <dbReference type="ChEBI" id="CHEBI:18248"/>
    </ligandPart>
</feature>
<comment type="cofactor">
    <cofactor evidence="5">
        <name>heme</name>
        <dbReference type="ChEBI" id="CHEBI:30413"/>
    </cofactor>
</comment>
<dbReference type="PANTHER" id="PTHR24304">
    <property type="entry name" value="CYTOCHROME P450 FAMILY 7"/>
    <property type="match status" value="1"/>
</dbReference>
<evidence type="ECO:0000256" key="4">
    <source>
        <dbReference type="ARBA" id="ARBA00023004"/>
    </source>
</evidence>
<dbReference type="PRINTS" id="PR00465">
    <property type="entry name" value="EP450IV"/>
</dbReference>
<dbReference type="GO" id="GO:0004497">
    <property type="term" value="F:monooxygenase activity"/>
    <property type="evidence" value="ECO:0007669"/>
    <property type="project" value="UniProtKB-KW"/>
</dbReference>
<proteinExistence type="inferred from homology"/>
<sequence length="449" mass="50525">MTKAMRQPAVVSGGPDHLEELRTDPIALMRRVREECGDVGEFRLAGRPVVLLSGAEANEFFFRAPDEDLDQAEAYPFMTPIFGEGVVFDATPEQRREALHNQALKGSFLKGHAATIAAEVGRMVAGWGDEGEIDLLDWFAELTIYTSSACLIGKRFRERLDRRFAELYHDLERGTDALAYVDPYADIESFRRRDAARVQLVALVQEIMDERAAAPRPPREERDLLDVLMSIREEDGSERFPADQVTGMFISMMFAGHHTSSGTAAWTLIELLRHPGVLRGVVGELDELYADGSEISFQALREIPRLESAIKEALRLHPPLILLLRVAKSDQEVLGYRIPAGTMVGCSLAVSNRIAGDFPDPDAFDPARYAVPREEDVLNRWTWVPFGAGRHRCVGANFAMIQLKAIFSVLLRDWEFSLAQDPDSYRNDHSKMVVQLARPCAVRYRRRRP</sequence>
<dbReference type="Proteomes" id="UP000619788">
    <property type="component" value="Unassembled WGS sequence"/>
</dbReference>
<evidence type="ECO:0000256" key="5">
    <source>
        <dbReference type="PIRSR" id="PIRSR602403-1"/>
    </source>
</evidence>
<organism evidence="7 8">
    <name type="scientific">Planobispora siamensis</name>
    <dbReference type="NCBI Taxonomy" id="936338"/>
    <lineage>
        <taxon>Bacteria</taxon>
        <taxon>Bacillati</taxon>
        <taxon>Actinomycetota</taxon>
        <taxon>Actinomycetes</taxon>
        <taxon>Streptosporangiales</taxon>
        <taxon>Streptosporangiaceae</taxon>
        <taxon>Planobispora</taxon>
    </lineage>
</organism>
<dbReference type="PRINTS" id="PR00385">
    <property type="entry name" value="P450"/>
</dbReference>
<comment type="similarity">
    <text evidence="1 6">Belongs to the cytochrome P450 family.</text>
</comment>
<dbReference type="PANTHER" id="PTHR24304:SF2">
    <property type="entry name" value="24-HYDROXYCHOLESTEROL 7-ALPHA-HYDROXYLASE"/>
    <property type="match status" value="1"/>
</dbReference>
<keyword evidence="6" id="KW-0503">Monooxygenase</keyword>
<dbReference type="InterPro" id="IPR036396">
    <property type="entry name" value="Cyt_P450_sf"/>
</dbReference>
<dbReference type="SUPFAM" id="SSF48264">
    <property type="entry name" value="Cytochrome P450"/>
    <property type="match status" value="1"/>
</dbReference>
<keyword evidence="2 5" id="KW-0349">Heme</keyword>
<evidence type="ECO:0000313" key="7">
    <source>
        <dbReference type="EMBL" id="GIH96919.1"/>
    </source>
</evidence>
<dbReference type="GO" id="GO:0005506">
    <property type="term" value="F:iron ion binding"/>
    <property type="evidence" value="ECO:0007669"/>
    <property type="project" value="InterPro"/>
</dbReference>
<gene>
    <name evidence="7" type="primary">cyp51</name>
    <name evidence="7" type="ORF">Psi01_75490</name>
</gene>
<evidence type="ECO:0000256" key="6">
    <source>
        <dbReference type="RuleBase" id="RU000461"/>
    </source>
</evidence>
<keyword evidence="3 5" id="KW-0479">Metal-binding</keyword>
<dbReference type="Pfam" id="PF00067">
    <property type="entry name" value="p450"/>
    <property type="match status" value="1"/>
</dbReference>
<accession>A0A8J3WMV4</accession>
<dbReference type="GO" id="GO:0016705">
    <property type="term" value="F:oxidoreductase activity, acting on paired donors, with incorporation or reduction of molecular oxygen"/>
    <property type="evidence" value="ECO:0007669"/>
    <property type="project" value="InterPro"/>
</dbReference>
<dbReference type="AlphaFoldDB" id="A0A8J3WMV4"/>
<evidence type="ECO:0000256" key="1">
    <source>
        <dbReference type="ARBA" id="ARBA00010617"/>
    </source>
</evidence>
<dbReference type="PROSITE" id="PS00086">
    <property type="entry name" value="CYTOCHROME_P450"/>
    <property type="match status" value="1"/>
</dbReference>
<dbReference type="InterPro" id="IPR050529">
    <property type="entry name" value="CYP450_sterol_14alpha_dmase"/>
</dbReference>
<protein>
    <submittedName>
        <fullName evidence="7">Lanosterol 14-alpha demethylase</fullName>
    </submittedName>
</protein>
<reference evidence="7 8" key="1">
    <citation type="submission" date="2021-01" db="EMBL/GenBank/DDBJ databases">
        <title>Whole genome shotgun sequence of Planobispora siamensis NBRC 107568.</title>
        <authorList>
            <person name="Komaki H."/>
            <person name="Tamura T."/>
        </authorList>
    </citation>
    <scope>NUCLEOTIDE SEQUENCE [LARGE SCALE GENOMIC DNA]</scope>
    <source>
        <strain evidence="7 8">NBRC 107568</strain>
    </source>
</reference>
<dbReference type="InterPro" id="IPR002403">
    <property type="entry name" value="Cyt_P450_E_grp-IV"/>
</dbReference>
<dbReference type="EMBL" id="BOOJ01000074">
    <property type="protein sequence ID" value="GIH96919.1"/>
    <property type="molecule type" value="Genomic_DNA"/>
</dbReference>
<dbReference type="InterPro" id="IPR017972">
    <property type="entry name" value="Cyt_P450_CS"/>
</dbReference>
<dbReference type="CDD" id="cd11042">
    <property type="entry name" value="CYP51-like"/>
    <property type="match status" value="1"/>
</dbReference>
<keyword evidence="6" id="KW-0560">Oxidoreductase</keyword>
<keyword evidence="8" id="KW-1185">Reference proteome</keyword>
<dbReference type="Gene3D" id="1.10.630.10">
    <property type="entry name" value="Cytochrome P450"/>
    <property type="match status" value="1"/>
</dbReference>
<dbReference type="GO" id="GO:0020037">
    <property type="term" value="F:heme binding"/>
    <property type="evidence" value="ECO:0007669"/>
    <property type="project" value="InterPro"/>
</dbReference>